<evidence type="ECO:0000256" key="1">
    <source>
        <dbReference type="SAM" id="MobiDB-lite"/>
    </source>
</evidence>
<keyword evidence="3" id="KW-1185">Reference proteome</keyword>
<comment type="caution">
    <text evidence="2">The sequence shown here is derived from an EMBL/GenBank/DDBJ whole genome shotgun (WGS) entry which is preliminary data.</text>
</comment>
<name>A0AA40CBL1_9PEZI</name>
<protein>
    <submittedName>
        <fullName evidence="2">Uncharacterized protein</fullName>
    </submittedName>
</protein>
<feature type="compositionally biased region" description="Polar residues" evidence="1">
    <location>
        <begin position="166"/>
        <end position="179"/>
    </location>
</feature>
<organism evidence="2 3">
    <name type="scientific">Immersiella caudata</name>
    <dbReference type="NCBI Taxonomy" id="314043"/>
    <lineage>
        <taxon>Eukaryota</taxon>
        <taxon>Fungi</taxon>
        <taxon>Dikarya</taxon>
        <taxon>Ascomycota</taxon>
        <taxon>Pezizomycotina</taxon>
        <taxon>Sordariomycetes</taxon>
        <taxon>Sordariomycetidae</taxon>
        <taxon>Sordariales</taxon>
        <taxon>Lasiosphaeriaceae</taxon>
        <taxon>Immersiella</taxon>
    </lineage>
</organism>
<dbReference type="AlphaFoldDB" id="A0AA40CBL1"/>
<proteinExistence type="predicted"/>
<feature type="region of interest" description="Disordered" evidence="1">
    <location>
        <begin position="158"/>
        <end position="190"/>
    </location>
</feature>
<sequence>MSDNMWRDLDERPLDRAEQLNEGYYDPTWSSAARFGLLSSNIESLHTPLNLPPFYPGPSSSQASWINTSAYPMSTDRQVRMASPEQEDSPNLTASTLVEYSSTPPSRRSTLDTDKQTTSWVPRTHSVDNGLSTPVACPSTGAISSRRYGISHIYSEHARQGHTREGNAQQEDTGNSQTYLAGDHSSGPGIASIERFPVGGYPQIVSDADLGIKESFEGSDYSVVPEDAADDSDEWVDLQARSEISLTK</sequence>
<accession>A0AA40CBL1</accession>
<reference evidence="2" key="1">
    <citation type="submission" date="2023-06" db="EMBL/GenBank/DDBJ databases">
        <title>Genome-scale phylogeny and comparative genomics of the fungal order Sordariales.</title>
        <authorList>
            <consortium name="Lawrence Berkeley National Laboratory"/>
            <person name="Hensen N."/>
            <person name="Bonometti L."/>
            <person name="Westerberg I."/>
            <person name="Brannstrom I.O."/>
            <person name="Guillou S."/>
            <person name="Cros-Aarteil S."/>
            <person name="Calhoun S."/>
            <person name="Haridas S."/>
            <person name="Kuo A."/>
            <person name="Mondo S."/>
            <person name="Pangilinan J."/>
            <person name="Riley R."/>
            <person name="Labutti K."/>
            <person name="Andreopoulos B."/>
            <person name="Lipzen A."/>
            <person name="Chen C."/>
            <person name="Yanf M."/>
            <person name="Daum C."/>
            <person name="Ng V."/>
            <person name="Clum A."/>
            <person name="Steindorff A."/>
            <person name="Ohm R."/>
            <person name="Martin F."/>
            <person name="Silar P."/>
            <person name="Natvig D."/>
            <person name="Lalanne C."/>
            <person name="Gautier V."/>
            <person name="Ament-Velasquez S.L."/>
            <person name="Kruys A."/>
            <person name="Hutchinson M.I."/>
            <person name="Powell A.J."/>
            <person name="Barry K."/>
            <person name="Miller A.N."/>
            <person name="Grigoriev I.V."/>
            <person name="Debuchy R."/>
            <person name="Gladieux P."/>
            <person name="Thoren M.H."/>
            <person name="Johannesson H."/>
        </authorList>
    </citation>
    <scope>NUCLEOTIDE SEQUENCE</scope>
    <source>
        <strain evidence="2">CBS 606.72</strain>
    </source>
</reference>
<feature type="compositionally biased region" description="Polar residues" evidence="1">
    <location>
        <begin position="89"/>
        <end position="108"/>
    </location>
</feature>
<dbReference type="EMBL" id="JAULSU010000001">
    <property type="protein sequence ID" value="KAK0632255.1"/>
    <property type="molecule type" value="Genomic_DNA"/>
</dbReference>
<evidence type="ECO:0000313" key="2">
    <source>
        <dbReference type="EMBL" id="KAK0632255.1"/>
    </source>
</evidence>
<feature type="region of interest" description="Disordered" evidence="1">
    <location>
        <begin position="76"/>
        <end position="126"/>
    </location>
</feature>
<feature type="compositionally biased region" description="Polar residues" evidence="1">
    <location>
        <begin position="116"/>
        <end position="126"/>
    </location>
</feature>
<dbReference type="Proteomes" id="UP001175000">
    <property type="component" value="Unassembled WGS sequence"/>
</dbReference>
<gene>
    <name evidence="2" type="ORF">B0T14DRAFT_559967</name>
</gene>
<evidence type="ECO:0000313" key="3">
    <source>
        <dbReference type="Proteomes" id="UP001175000"/>
    </source>
</evidence>